<sequence>MAAFALRGLLIAIEVQPRRYQYWTVANNHAVRQKLSYVSILHSKVIRPVPKQSELPQVLNQADIQIV</sequence>
<accession>A0A656Z5L8</accession>
<dbReference type="EMBL" id="LUAY01001869">
    <property type="protein sequence ID" value="KYB45943.1"/>
    <property type="molecule type" value="Genomic_DNA"/>
</dbReference>
<comment type="caution">
    <text evidence="1">The sequence shown here is derived from an EMBL/GenBank/DDBJ whole genome shotgun (WGS) entry which is preliminary data.</text>
</comment>
<reference evidence="1" key="1">
    <citation type="submission" date="2016-02" db="EMBL/GenBank/DDBJ databases">
        <title>Genomic sequences of Ochrobactrum anthropi.</title>
        <authorList>
            <person name="Chudasama K.S."/>
            <person name="Thaker V.S."/>
        </authorList>
    </citation>
    <scope>NUCLEOTIDE SEQUENCE [LARGE SCALE GENOMIC DNA]</scope>
    <source>
        <strain evidence="1">SUBG007</strain>
    </source>
</reference>
<evidence type="ECO:0000313" key="1">
    <source>
        <dbReference type="EMBL" id="KYB45943.1"/>
    </source>
</evidence>
<organism evidence="1">
    <name type="scientific">Brucella anthropi</name>
    <name type="common">Ochrobactrum anthropi</name>
    <dbReference type="NCBI Taxonomy" id="529"/>
    <lineage>
        <taxon>Bacteria</taxon>
        <taxon>Pseudomonadati</taxon>
        <taxon>Pseudomonadota</taxon>
        <taxon>Alphaproteobacteria</taxon>
        <taxon>Hyphomicrobiales</taxon>
        <taxon>Brucellaceae</taxon>
        <taxon>Brucella/Ochrobactrum group</taxon>
        <taxon>Brucella</taxon>
    </lineage>
</organism>
<name>A0A656Z5L8_BRUAN</name>
<protein>
    <submittedName>
        <fullName evidence="1">Uncharacterized protein</fullName>
    </submittedName>
</protein>
<gene>
    <name evidence="1" type="ORF">AB664_04310</name>
</gene>
<proteinExistence type="predicted"/>
<dbReference type="AlphaFoldDB" id="A0A656Z5L8"/>